<proteinExistence type="predicted"/>
<dbReference type="AlphaFoldDB" id="A0A1L9TZ54"/>
<gene>
    <name evidence="1" type="ORF">ASPSYDRAFT_39476</name>
</gene>
<organism evidence="1 2">
    <name type="scientific">Aspergillus sydowii CBS 593.65</name>
    <dbReference type="NCBI Taxonomy" id="1036612"/>
    <lineage>
        <taxon>Eukaryota</taxon>
        <taxon>Fungi</taxon>
        <taxon>Dikarya</taxon>
        <taxon>Ascomycota</taxon>
        <taxon>Pezizomycotina</taxon>
        <taxon>Eurotiomycetes</taxon>
        <taxon>Eurotiomycetidae</taxon>
        <taxon>Eurotiales</taxon>
        <taxon>Aspergillaceae</taxon>
        <taxon>Aspergillus</taxon>
        <taxon>Aspergillus subgen. Nidulantes</taxon>
    </lineage>
</organism>
<evidence type="ECO:0000313" key="1">
    <source>
        <dbReference type="EMBL" id="OJJ64720.1"/>
    </source>
</evidence>
<dbReference type="RefSeq" id="XP_040708526.1">
    <property type="nucleotide sequence ID" value="XM_040845904.1"/>
</dbReference>
<sequence length="233" mass="27373">MKSKLLIFLRDKLFRPRIPWERIDDYPEAQKNRRRVHEKFGLTDNEWTAVEDYLKNYDAMGVAQQRGEWLTKECSRLERTLGDSTKAMDEISREYRELSDEKYRNQKVYKLRDELAKEAFDALKHTAIGRAIHYSRGKPRWHLSPWLRLRCAEAGGCCGRSCQCCQRLQDTKKWAGHCTPACGCCMEHQGTDQLIGTLQDPIELGYNMRPSKEDTFSRNMMDALIWKPFVSKE</sequence>
<accession>A0A1L9TZ54</accession>
<protein>
    <submittedName>
        <fullName evidence="1">Uncharacterized protein</fullName>
    </submittedName>
</protein>
<name>A0A1L9TZ54_9EURO</name>
<dbReference type="STRING" id="1036612.A0A1L9TZ54"/>
<keyword evidence="2" id="KW-1185">Reference proteome</keyword>
<dbReference type="EMBL" id="KV878582">
    <property type="protein sequence ID" value="OJJ64720.1"/>
    <property type="molecule type" value="Genomic_DNA"/>
</dbReference>
<dbReference type="Proteomes" id="UP000184356">
    <property type="component" value="Unassembled WGS sequence"/>
</dbReference>
<dbReference type="OrthoDB" id="4474782at2759"/>
<dbReference type="GeneID" id="63761977"/>
<dbReference type="VEuPathDB" id="FungiDB:ASPSYDRAFT_39476"/>
<evidence type="ECO:0000313" key="2">
    <source>
        <dbReference type="Proteomes" id="UP000184356"/>
    </source>
</evidence>
<reference evidence="2" key="1">
    <citation type="journal article" date="2017" name="Genome Biol.">
        <title>Comparative genomics reveals high biological diversity and specific adaptations in the industrially and medically important fungal genus Aspergillus.</title>
        <authorList>
            <person name="de Vries R.P."/>
            <person name="Riley R."/>
            <person name="Wiebenga A."/>
            <person name="Aguilar-Osorio G."/>
            <person name="Amillis S."/>
            <person name="Uchima C.A."/>
            <person name="Anderluh G."/>
            <person name="Asadollahi M."/>
            <person name="Askin M."/>
            <person name="Barry K."/>
            <person name="Battaglia E."/>
            <person name="Bayram O."/>
            <person name="Benocci T."/>
            <person name="Braus-Stromeyer S.A."/>
            <person name="Caldana C."/>
            <person name="Canovas D."/>
            <person name="Cerqueira G.C."/>
            <person name="Chen F."/>
            <person name="Chen W."/>
            <person name="Choi C."/>
            <person name="Clum A."/>
            <person name="Dos Santos R.A."/>
            <person name="Damasio A.R."/>
            <person name="Diallinas G."/>
            <person name="Emri T."/>
            <person name="Fekete E."/>
            <person name="Flipphi M."/>
            <person name="Freyberg S."/>
            <person name="Gallo A."/>
            <person name="Gournas C."/>
            <person name="Habgood R."/>
            <person name="Hainaut M."/>
            <person name="Harispe M.L."/>
            <person name="Henrissat B."/>
            <person name="Hilden K.S."/>
            <person name="Hope R."/>
            <person name="Hossain A."/>
            <person name="Karabika E."/>
            <person name="Karaffa L."/>
            <person name="Karanyi Z."/>
            <person name="Krasevec N."/>
            <person name="Kuo A."/>
            <person name="Kusch H."/>
            <person name="LaButti K."/>
            <person name="Lagendijk E.L."/>
            <person name="Lapidus A."/>
            <person name="Levasseur A."/>
            <person name="Lindquist E."/>
            <person name="Lipzen A."/>
            <person name="Logrieco A.F."/>
            <person name="MacCabe A."/>
            <person name="Maekelae M.R."/>
            <person name="Malavazi I."/>
            <person name="Melin P."/>
            <person name="Meyer V."/>
            <person name="Mielnichuk N."/>
            <person name="Miskei M."/>
            <person name="Molnar A.P."/>
            <person name="Mule G."/>
            <person name="Ngan C.Y."/>
            <person name="Orejas M."/>
            <person name="Orosz E."/>
            <person name="Ouedraogo J.P."/>
            <person name="Overkamp K.M."/>
            <person name="Park H.-S."/>
            <person name="Perrone G."/>
            <person name="Piumi F."/>
            <person name="Punt P.J."/>
            <person name="Ram A.F."/>
            <person name="Ramon A."/>
            <person name="Rauscher S."/>
            <person name="Record E."/>
            <person name="Riano-Pachon D.M."/>
            <person name="Robert V."/>
            <person name="Roehrig J."/>
            <person name="Ruller R."/>
            <person name="Salamov A."/>
            <person name="Salih N.S."/>
            <person name="Samson R.A."/>
            <person name="Sandor E."/>
            <person name="Sanguinetti M."/>
            <person name="Schuetze T."/>
            <person name="Sepcic K."/>
            <person name="Shelest E."/>
            <person name="Sherlock G."/>
            <person name="Sophianopoulou V."/>
            <person name="Squina F.M."/>
            <person name="Sun H."/>
            <person name="Susca A."/>
            <person name="Todd R.B."/>
            <person name="Tsang A."/>
            <person name="Unkles S.E."/>
            <person name="van de Wiele N."/>
            <person name="van Rossen-Uffink D."/>
            <person name="Oliveira J.V."/>
            <person name="Vesth T.C."/>
            <person name="Visser J."/>
            <person name="Yu J.-H."/>
            <person name="Zhou M."/>
            <person name="Andersen M.R."/>
            <person name="Archer D.B."/>
            <person name="Baker S.E."/>
            <person name="Benoit I."/>
            <person name="Brakhage A.A."/>
            <person name="Braus G.H."/>
            <person name="Fischer R."/>
            <person name="Frisvad J.C."/>
            <person name="Goldman G.H."/>
            <person name="Houbraken J."/>
            <person name="Oakley B."/>
            <person name="Pocsi I."/>
            <person name="Scazzocchio C."/>
            <person name="Seiboth B."/>
            <person name="vanKuyk P.A."/>
            <person name="Wortman J."/>
            <person name="Dyer P.S."/>
            <person name="Grigoriev I.V."/>
        </authorList>
    </citation>
    <scope>NUCLEOTIDE SEQUENCE [LARGE SCALE GENOMIC DNA]</scope>
    <source>
        <strain evidence="2">CBS 593.65</strain>
    </source>
</reference>